<gene>
    <name evidence="3" type="ORF">AGOR_G00012060</name>
</gene>
<feature type="signal peptide" evidence="2">
    <location>
        <begin position="1"/>
        <end position="16"/>
    </location>
</feature>
<reference evidence="3" key="1">
    <citation type="submission" date="2021-01" db="EMBL/GenBank/DDBJ databases">
        <authorList>
            <person name="Zahm M."/>
            <person name="Roques C."/>
            <person name="Cabau C."/>
            <person name="Klopp C."/>
            <person name="Donnadieu C."/>
            <person name="Jouanno E."/>
            <person name="Lampietro C."/>
            <person name="Louis A."/>
            <person name="Herpin A."/>
            <person name="Echchiki A."/>
            <person name="Berthelot C."/>
            <person name="Parey E."/>
            <person name="Roest-Crollius H."/>
            <person name="Braasch I."/>
            <person name="Postlethwait J."/>
            <person name="Bobe J."/>
            <person name="Montfort J."/>
            <person name="Bouchez O."/>
            <person name="Begum T."/>
            <person name="Mejri S."/>
            <person name="Adams A."/>
            <person name="Chen W.-J."/>
            <person name="Guiguen Y."/>
        </authorList>
    </citation>
    <scope>NUCLEOTIDE SEQUENCE</scope>
    <source>
        <tissue evidence="3">Blood</tissue>
    </source>
</reference>
<sequence>MLLLLASLLHVRATNSTSEASGRLDRSAERFTQDVSRLDLSSYASPSEPPPRSLSHCLSIGTYPLGPELLDTG</sequence>
<keyword evidence="2" id="KW-0732">Signal</keyword>
<feature type="region of interest" description="Disordered" evidence="1">
    <location>
        <begin position="39"/>
        <end position="58"/>
    </location>
</feature>
<dbReference type="EMBL" id="JAERUA010000001">
    <property type="protein sequence ID" value="KAI1905061.1"/>
    <property type="molecule type" value="Genomic_DNA"/>
</dbReference>
<evidence type="ECO:0000256" key="1">
    <source>
        <dbReference type="SAM" id="MobiDB-lite"/>
    </source>
</evidence>
<organism evidence="3 4">
    <name type="scientific">Albula goreensis</name>
    <dbReference type="NCBI Taxonomy" id="1534307"/>
    <lineage>
        <taxon>Eukaryota</taxon>
        <taxon>Metazoa</taxon>
        <taxon>Chordata</taxon>
        <taxon>Craniata</taxon>
        <taxon>Vertebrata</taxon>
        <taxon>Euteleostomi</taxon>
        <taxon>Actinopterygii</taxon>
        <taxon>Neopterygii</taxon>
        <taxon>Teleostei</taxon>
        <taxon>Albuliformes</taxon>
        <taxon>Albulidae</taxon>
        <taxon>Albula</taxon>
    </lineage>
</organism>
<comment type="caution">
    <text evidence="3">The sequence shown here is derived from an EMBL/GenBank/DDBJ whole genome shotgun (WGS) entry which is preliminary data.</text>
</comment>
<dbReference type="Proteomes" id="UP000829720">
    <property type="component" value="Unassembled WGS sequence"/>
</dbReference>
<evidence type="ECO:0000256" key="2">
    <source>
        <dbReference type="SAM" id="SignalP"/>
    </source>
</evidence>
<name>A0A8T3E6I6_9TELE</name>
<protein>
    <submittedName>
        <fullName evidence="3">Uncharacterized protein</fullName>
    </submittedName>
</protein>
<evidence type="ECO:0000313" key="4">
    <source>
        <dbReference type="Proteomes" id="UP000829720"/>
    </source>
</evidence>
<accession>A0A8T3E6I6</accession>
<feature type="chain" id="PRO_5035752545" evidence="2">
    <location>
        <begin position="17"/>
        <end position="73"/>
    </location>
</feature>
<evidence type="ECO:0000313" key="3">
    <source>
        <dbReference type="EMBL" id="KAI1905061.1"/>
    </source>
</evidence>
<keyword evidence="4" id="KW-1185">Reference proteome</keyword>
<proteinExistence type="predicted"/>
<dbReference type="AlphaFoldDB" id="A0A8T3E6I6"/>